<name>A0A376AB17_9HYPH</name>
<sequence length="213" mass="22680">MKAKVAVLFLAMTALVAALPARSQDGMTMTTPVFGQIIFYQLPAAFQPSYEDASTDGYIQEAVPAGETVNDWSQMITMTGVKDAEGQADMLEGAAQVLAGHFQQACADTFTGTSFGATEINGLAGLVVFLGCGTVAPSEEGQEARSETAVIVYVKSAFGYVTVQWAERGPPMAARPEYDIDTWKPRLAQLLPIRLCDAVTGEEPPYPSCNAQP</sequence>
<dbReference type="STRING" id="1336235.GCA_000518785_01008"/>
<protein>
    <recommendedName>
        <fullName evidence="4">Spondin domain-containing protein</fullName>
    </recommendedName>
</protein>
<evidence type="ECO:0000313" key="2">
    <source>
        <dbReference type="EMBL" id="SSC64938.1"/>
    </source>
</evidence>
<feature type="chain" id="PRO_5016690601" description="Spondin domain-containing protein" evidence="1">
    <location>
        <begin position="24"/>
        <end position="213"/>
    </location>
</feature>
<keyword evidence="3" id="KW-1185">Reference proteome</keyword>
<accession>A0A376AB17</accession>
<dbReference type="AlphaFoldDB" id="A0A376AB17"/>
<reference evidence="3" key="1">
    <citation type="submission" date="2018-07" db="EMBL/GenBank/DDBJ databases">
        <authorList>
            <person name="Peiro R."/>
            <person name="Begona"/>
            <person name="Cbmso G."/>
            <person name="Lopez M."/>
            <person name="Gonzalez S."/>
        </authorList>
    </citation>
    <scope>NUCLEOTIDE SEQUENCE [LARGE SCALE GENOMIC DNA]</scope>
</reference>
<dbReference type="EMBL" id="UEYP01000015">
    <property type="protein sequence ID" value="SSC64938.1"/>
    <property type="molecule type" value="Genomic_DNA"/>
</dbReference>
<feature type="signal peptide" evidence="1">
    <location>
        <begin position="1"/>
        <end position="23"/>
    </location>
</feature>
<dbReference type="RefSeq" id="WP_115672083.1">
    <property type="nucleotide sequence ID" value="NZ_UEYP01000015.1"/>
</dbReference>
<gene>
    <name evidence="2" type="ORF">RHIZ70_646</name>
</gene>
<dbReference type="Proteomes" id="UP000254764">
    <property type="component" value="Unassembled WGS sequence"/>
</dbReference>
<evidence type="ECO:0000313" key="3">
    <source>
        <dbReference type="Proteomes" id="UP000254764"/>
    </source>
</evidence>
<dbReference type="OrthoDB" id="7874543at2"/>
<evidence type="ECO:0000256" key="1">
    <source>
        <dbReference type="SAM" id="SignalP"/>
    </source>
</evidence>
<evidence type="ECO:0008006" key="4">
    <source>
        <dbReference type="Google" id="ProtNLM"/>
    </source>
</evidence>
<proteinExistence type="predicted"/>
<organism evidence="2 3">
    <name type="scientific">Ciceribacter selenitireducens ATCC BAA-1503</name>
    <dbReference type="NCBI Taxonomy" id="1336235"/>
    <lineage>
        <taxon>Bacteria</taxon>
        <taxon>Pseudomonadati</taxon>
        <taxon>Pseudomonadota</taxon>
        <taxon>Alphaproteobacteria</taxon>
        <taxon>Hyphomicrobiales</taxon>
        <taxon>Rhizobiaceae</taxon>
        <taxon>Ciceribacter</taxon>
    </lineage>
</organism>
<keyword evidence="1" id="KW-0732">Signal</keyword>